<evidence type="ECO:0008006" key="3">
    <source>
        <dbReference type="Google" id="ProtNLM"/>
    </source>
</evidence>
<dbReference type="PANTHER" id="PTHR37835">
    <property type="entry name" value="ALPHA-CLOSTRIPAIN"/>
    <property type="match status" value="1"/>
</dbReference>
<protein>
    <recommendedName>
        <fullName evidence="3">Clostripain family</fullName>
    </recommendedName>
</protein>
<name>B3JJS4_9BACT</name>
<evidence type="ECO:0000313" key="2">
    <source>
        <dbReference type="Proteomes" id="UP000003146"/>
    </source>
</evidence>
<organism evidence="1 2">
    <name type="scientific">Phocaeicola coprocola DSM 17136</name>
    <dbReference type="NCBI Taxonomy" id="470145"/>
    <lineage>
        <taxon>Bacteria</taxon>
        <taxon>Pseudomonadati</taxon>
        <taxon>Bacteroidota</taxon>
        <taxon>Bacteroidia</taxon>
        <taxon>Bacteroidales</taxon>
        <taxon>Bacteroidaceae</taxon>
        <taxon>Phocaeicola</taxon>
    </lineage>
</organism>
<dbReference type="STRING" id="470145.BACCOP_02148"/>
<evidence type="ECO:0000313" key="1">
    <source>
        <dbReference type="EMBL" id="EDV00808.1"/>
    </source>
</evidence>
<gene>
    <name evidence="1" type="ORF">BACCOP_02148</name>
</gene>
<dbReference type="RefSeq" id="WP_007567106.1">
    <property type="nucleotide sequence ID" value="NZ_DS981458.1"/>
</dbReference>
<proteinExistence type="predicted"/>
<dbReference type="PANTHER" id="PTHR37835:SF1">
    <property type="entry name" value="ALPHA-CLOSTRIPAIN"/>
    <property type="match status" value="1"/>
</dbReference>
<sequence length="410" mass="45977">MKKVLLYLISILVLNACSDEIPEYHESARAKRVVLAYMAANSPFDNIDACIMKNLQWMYESLSTAKDTCTLMVYYKPSNKNQYIKTAEILEFQTDGYGKINGQEILQGSSLTIENVIAQAKHHQAQLGIATNSDIMKENLRIMQDIAPAESYGLILGSHATGWLPSTNAQYSRSFGIDGDTSNAINIPELATTLEQSFPSGNLEFTLFDACMMGTAEVFYELRNATHYCVASVMETPIAGFPYDRFFINLYEDVIDYAKICSETAQFNKENNWWGTYAAVDCTAMGEVAQAIQAELLSHQSELQTLDYTQVQQYGYGEYRYFSFDVVDFISQLNGGVVSANVQSSINKAVIAKDCLDGEEYPLGTLKIAPERFCGMGMYFPGRNISYTWDRYCQSSIAWYNAAGWDKIQP</sequence>
<dbReference type="OrthoDB" id="5507507at2"/>
<dbReference type="EMBL" id="ABIY02000087">
    <property type="protein sequence ID" value="EDV00808.1"/>
    <property type="molecule type" value="Genomic_DNA"/>
</dbReference>
<dbReference type="AlphaFoldDB" id="B3JJS4"/>
<dbReference type="InterPro" id="IPR005077">
    <property type="entry name" value="Peptidase_C11"/>
</dbReference>
<dbReference type="Proteomes" id="UP000003146">
    <property type="component" value="Unassembled WGS sequence"/>
</dbReference>
<dbReference type="Pfam" id="PF03415">
    <property type="entry name" value="Peptidase_C11"/>
    <property type="match status" value="1"/>
</dbReference>
<dbReference type="eggNOG" id="COG2931">
    <property type="taxonomic scope" value="Bacteria"/>
</dbReference>
<reference evidence="1 2" key="2">
    <citation type="submission" date="2008-04" db="EMBL/GenBank/DDBJ databases">
        <authorList>
            <person name="Fulton L."/>
            <person name="Clifton S."/>
            <person name="Fulton B."/>
            <person name="Xu J."/>
            <person name="Minx P."/>
            <person name="Pepin K.H."/>
            <person name="Johnson M."/>
            <person name="Thiruvilangam P."/>
            <person name="Bhonagiri V."/>
            <person name="Nash W.E."/>
            <person name="Mardis E.R."/>
            <person name="Wilson R.K."/>
        </authorList>
    </citation>
    <scope>NUCLEOTIDE SEQUENCE [LARGE SCALE GENOMIC DNA]</scope>
    <source>
        <strain evidence="1 2">DSM 17136</strain>
    </source>
</reference>
<dbReference type="Gene3D" id="3.40.50.11970">
    <property type="match status" value="1"/>
</dbReference>
<dbReference type="HOGENOM" id="CLU_043496_1_0_10"/>
<comment type="caution">
    <text evidence="1">The sequence shown here is derived from an EMBL/GenBank/DDBJ whole genome shotgun (WGS) entry which is preliminary data.</text>
</comment>
<accession>B3JJS4</accession>
<reference evidence="1 2" key="1">
    <citation type="submission" date="2008-04" db="EMBL/GenBank/DDBJ databases">
        <title>Draft genome sequence of Bacteroides coprocola (DSM 17136).</title>
        <authorList>
            <person name="Sudarsanam P."/>
            <person name="Ley R."/>
            <person name="Guruge J."/>
            <person name="Turnbaugh P.J."/>
            <person name="Mahowald M."/>
            <person name="Liep D."/>
            <person name="Gordon J."/>
        </authorList>
    </citation>
    <scope>NUCLEOTIDE SEQUENCE [LARGE SCALE GENOMIC DNA]</scope>
    <source>
        <strain evidence="1 2">DSM 17136</strain>
    </source>
</reference>